<keyword evidence="6" id="KW-1185">Reference proteome</keyword>
<dbReference type="Pfam" id="PF20147">
    <property type="entry name" value="Crinkler"/>
    <property type="match status" value="1"/>
</dbReference>
<gene>
    <name evidence="5" type="ORF">BGZ96_004062</name>
</gene>
<evidence type="ECO:0000259" key="4">
    <source>
        <dbReference type="Pfam" id="PF20147"/>
    </source>
</evidence>
<organism evidence="5 6">
    <name type="scientific">Linnemannia gamsii</name>
    <dbReference type="NCBI Taxonomy" id="64522"/>
    <lineage>
        <taxon>Eukaryota</taxon>
        <taxon>Fungi</taxon>
        <taxon>Fungi incertae sedis</taxon>
        <taxon>Mucoromycota</taxon>
        <taxon>Mortierellomycotina</taxon>
        <taxon>Mortierellomycetes</taxon>
        <taxon>Mortierellales</taxon>
        <taxon>Mortierellaceae</taxon>
        <taxon>Linnemannia</taxon>
    </lineage>
</organism>
<feature type="domain" description="Crinkler effector protein N-terminal" evidence="4">
    <location>
        <begin position="7"/>
        <end position="105"/>
    </location>
</feature>
<keyword evidence="3" id="KW-0964">Secreted</keyword>
<accession>A0ABQ7JIH7</accession>
<protein>
    <recommendedName>
        <fullName evidence="4">Crinkler effector protein N-terminal domain-containing protein</fullName>
    </recommendedName>
</protein>
<comment type="subcellular location">
    <subcellularLocation>
        <location evidence="1">Host cell</location>
    </subcellularLocation>
    <subcellularLocation>
        <location evidence="2">Secreted</location>
    </subcellularLocation>
</comment>
<evidence type="ECO:0000256" key="2">
    <source>
        <dbReference type="ARBA" id="ARBA00004613"/>
    </source>
</evidence>
<proteinExistence type="predicted"/>
<evidence type="ECO:0000313" key="5">
    <source>
        <dbReference type="EMBL" id="KAG0274862.1"/>
    </source>
</evidence>
<name>A0ABQ7JIH7_9FUNG</name>
<dbReference type="InterPro" id="IPR045379">
    <property type="entry name" value="Crinkler_N"/>
</dbReference>
<reference evidence="5 6" key="1">
    <citation type="journal article" date="2020" name="Fungal Divers.">
        <title>Resolving the Mortierellaceae phylogeny through synthesis of multi-gene phylogenetics and phylogenomics.</title>
        <authorList>
            <person name="Vandepol N."/>
            <person name="Liber J."/>
            <person name="Desiro A."/>
            <person name="Na H."/>
            <person name="Kennedy M."/>
            <person name="Barry K."/>
            <person name="Grigoriev I.V."/>
            <person name="Miller A.N."/>
            <person name="O'Donnell K."/>
            <person name="Stajich J.E."/>
            <person name="Bonito G."/>
        </authorList>
    </citation>
    <scope>NUCLEOTIDE SEQUENCE [LARGE SCALE GENOMIC DNA]</scope>
    <source>
        <strain evidence="5 6">AD045</strain>
    </source>
</reference>
<evidence type="ECO:0000256" key="3">
    <source>
        <dbReference type="ARBA" id="ARBA00022525"/>
    </source>
</evidence>
<sequence>MADQRLNFLCLVDGESTSFPVGIESTKTIGDLKDEIKTKKTPRFDDVAAHELTLWRVSIPLLPKKDRKDISLRDVAKKDELDETDDLSDVFPDKPPKMTIHIIVQRPPQGEGWRQRVAQIENNFFAPDSGNYTGLVQFVKG</sequence>
<evidence type="ECO:0000313" key="6">
    <source>
        <dbReference type="Proteomes" id="UP001194696"/>
    </source>
</evidence>
<feature type="non-terminal residue" evidence="5">
    <location>
        <position position="141"/>
    </location>
</feature>
<evidence type="ECO:0000256" key="1">
    <source>
        <dbReference type="ARBA" id="ARBA00004340"/>
    </source>
</evidence>
<comment type="caution">
    <text evidence="5">The sequence shown here is derived from an EMBL/GenBank/DDBJ whole genome shotgun (WGS) entry which is preliminary data.</text>
</comment>
<dbReference type="EMBL" id="JAAAIM010001943">
    <property type="protein sequence ID" value="KAG0274862.1"/>
    <property type="molecule type" value="Genomic_DNA"/>
</dbReference>
<dbReference type="Proteomes" id="UP001194696">
    <property type="component" value="Unassembled WGS sequence"/>
</dbReference>